<evidence type="ECO:0000313" key="1">
    <source>
        <dbReference type="EMBL" id="KAI9448642.1"/>
    </source>
</evidence>
<evidence type="ECO:0000313" key="2">
    <source>
        <dbReference type="Proteomes" id="UP001207468"/>
    </source>
</evidence>
<name>A0ACC0TUA2_9AGAM</name>
<organism evidence="1 2">
    <name type="scientific">Russula earlei</name>
    <dbReference type="NCBI Taxonomy" id="71964"/>
    <lineage>
        <taxon>Eukaryota</taxon>
        <taxon>Fungi</taxon>
        <taxon>Dikarya</taxon>
        <taxon>Basidiomycota</taxon>
        <taxon>Agaricomycotina</taxon>
        <taxon>Agaricomycetes</taxon>
        <taxon>Russulales</taxon>
        <taxon>Russulaceae</taxon>
        <taxon>Russula</taxon>
    </lineage>
</organism>
<reference evidence="1" key="1">
    <citation type="submission" date="2021-03" db="EMBL/GenBank/DDBJ databases">
        <title>Evolutionary priming and transition to the ectomycorrhizal habit in an iconic lineage of mushroom-forming fungi: is preadaptation a requirement?</title>
        <authorList>
            <consortium name="DOE Joint Genome Institute"/>
            <person name="Looney B.P."/>
            <person name="Miyauchi S."/>
            <person name="Morin E."/>
            <person name="Drula E."/>
            <person name="Courty P.E."/>
            <person name="Chicoki N."/>
            <person name="Fauchery L."/>
            <person name="Kohler A."/>
            <person name="Kuo A."/>
            <person name="LaButti K."/>
            <person name="Pangilinan J."/>
            <person name="Lipzen A."/>
            <person name="Riley R."/>
            <person name="Andreopoulos W."/>
            <person name="He G."/>
            <person name="Johnson J."/>
            <person name="Barry K.W."/>
            <person name="Grigoriev I.V."/>
            <person name="Nagy L."/>
            <person name="Hibbett D."/>
            <person name="Henrissat B."/>
            <person name="Matheny P.B."/>
            <person name="Labbe J."/>
            <person name="Martin A.F."/>
        </authorList>
    </citation>
    <scope>NUCLEOTIDE SEQUENCE</scope>
    <source>
        <strain evidence="1">BPL698</strain>
    </source>
</reference>
<accession>A0ACC0TUA2</accession>
<protein>
    <submittedName>
        <fullName evidence="1">Uncharacterized protein</fullName>
    </submittedName>
</protein>
<proteinExistence type="predicted"/>
<gene>
    <name evidence="1" type="ORF">F5148DRAFT_1153436</name>
</gene>
<dbReference type="EMBL" id="JAGFNK010000577">
    <property type="protein sequence ID" value="KAI9448642.1"/>
    <property type="molecule type" value="Genomic_DNA"/>
</dbReference>
<dbReference type="Proteomes" id="UP001207468">
    <property type="component" value="Unassembled WGS sequence"/>
</dbReference>
<sequence length="269" mass="29760">MSTPKMIKQLVKEISVLSSSLSDAVPRGSKDDKIWSGINTMEGDIPPETFNHRFDALFGEDCWDPGGHLHYIRQGKLGMGLVISYLLKIHWTHDFPLDLVELKLQHLIDELRHLQQAVVPCPAQTVNPAAKLKDTANTEAPQLSFQRKAVQDFHSRQAKKNDPPPVSSTPDANPHVPSSIDAELAPQNKCSNSSINDSNTEDEIVDQPLPSKKKHATATTSQRKSKHVTSATVETVDDVDMTDAEENIFQGYAFSNHGGHLCKLKCLLI</sequence>
<keyword evidence="2" id="KW-1185">Reference proteome</keyword>
<comment type="caution">
    <text evidence="1">The sequence shown here is derived from an EMBL/GenBank/DDBJ whole genome shotgun (WGS) entry which is preliminary data.</text>
</comment>